<protein>
    <submittedName>
        <fullName evidence="1">Alkaline ceramidase YDC1 (Acyl-CoA-independent ceramide synthase)</fullName>
    </submittedName>
</protein>
<dbReference type="PANTHER" id="PTHR46187:SF3">
    <property type="entry name" value="ALKALINE CERAMIDASE 3"/>
    <property type="match status" value="1"/>
</dbReference>
<proteinExistence type="predicted"/>
<organism evidence="1 2">
    <name type="scientific">Durusdinium trenchii</name>
    <dbReference type="NCBI Taxonomy" id="1381693"/>
    <lineage>
        <taxon>Eukaryota</taxon>
        <taxon>Sar</taxon>
        <taxon>Alveolata</taxon>
        <taxon>Dinophyceae</taxon>
        <taxon>Suessiales</taxon>
        <taxon>Symbiodiniaceae</taxon>
        <taxon>Durusdinium</taxon>
    </lineage>
</organism>
<dbReference type="EMBL" id="CAXAMM010005113">
    <property type="protein sequence ID" value="CAK9006033.1"/>
    <property type="molecule type" value="Genomic_DNA"/>
</dbReference>
<accession>A0ABP0IVA7</accession>
<name>A0ABP0IVA7_9DINO</name>
<comment type="caution">
    <text evidence="1">The sequence shown here is derived from an EMBL/GenBank/DDBJ whole genome shotgun (WGS) entry which is preliminary data.</text>
</comment>
<evidence type="ECO:0000313" key="2">
    <source>
        <dbReference type="Proteomes" id="UP001642464"/>
    </source>
</evidence>
<sequence>MAVAANASEVTLPLWGQTNAMHQFCEGKYVVSPLFAEFWNSVSNIPFFCIPALYCLYRGHGVYDLRVRMIWFSMFVVGFGSFMFHGTMRFEWEMWDEVPMFFLVLSAMVSKDDAHWISSGIYKRIIHVIGFGSAFVGMGMYLFWSDYEIFLHAFTVVVLLDLILSFICTQSPDKHGSHISSGLLIGYAASIGSGKLFWEIERFACPAGSGGVMAWLHVLWHFLAGLAVYFGSLSDAQVRYAAHGIGRAVDDPEDPWPLVWLWSTWLRPKQSKTD</sequence>
<evidence type="ECO:0000313" key="1">
    <source>
        <dbReference type="EMBL" id="CAK9006033.1"/>
    </source>
</evidence>
<dbReference type="InterPro" id="IPR008901">
    <property type="entry name" value="ACER"/>
</dbReference>
<reference evidence="1 2" key="1">
    <citation type="submission" date="2024-02" db="EMBL/GenBank/DDBJ databases">
        <authorList>
            <person name="Chen Y."/>
            <person name="Shah S."/>
            <person name="Dougan E. K."/>
            <person name="Thang M."/>
            <person name="Chan C."/>
        </authorList>
    </citation>
    <scope>NUCLEOTIDE SEQUENCE [LARGE SCALE GENOMIC DNA]</scope>
</reference>
<gene>
    <name evidence="1" type="ORF">SCF082_LOCUS8847</name>
</gene>
<dbReference type="Pfam" id="PF05875">
    <property type="entry name" value="Ceramidase"/>
    <property type="match status" value="1"/>
</dbReference>
<dbReference type="Proteomes" id="UP001642464">
    <property type="component" value="Unassembled WGS sequence"/>
</dbReference>
<dbReference type="PANTHER" id="PTHR46187">
    <property type="entry name" value="ALKALINE CERAMIDASE 3"/>
    <property type="match status" value="1"/>
</dbReference>
<keyword evidence="2" id="KW-1185">Reference proteome</keyword>